<evidence type="ECO:0000256" key="1">
    <source>
        <dbReference type="SAM" id="MobiDB-lite"/>
    </source>
</evidence>
<dbReference type="EMBL" id="KN558070">
    <property type="protein sequence ID" value="KHJ87294.1"/>
    <property type="molecule type" value="Genomic_DNA"/>
</dbReference>
<evidence type="ECO:0000313" key="3">
    <source>
        <dbReference type="Proteomes" id="UP000053660"/>
    </source>
</evidence>
<dbReference type="AlphaFoldDB" id="A0A0B1SQR0"/>
<name>A0A0B1SQR0_OESDE</name>
<reference evidence="2 3" key="1">
    <citation type="submission" date="2014-03" db="EMBL/GenBank/DDBJ databases">
        <title>Draft genome of the hookworm Oesophagostomum dentatum.</title>
        <authorList>
            <person name="Mitreva M."/>
        </authorList>
    </citation>
    <scope>NUCLEOTIDE SEQUENCE [LARGE SCALE GENOMIC DNA]</scope>
    <source>
        <strain evidence="2 3">OD-Hann</strain>
    </source>
</reference>
<dbReference type="Proteomes" id="UP000053660">
    <property type="component" value="Unassembled WGS sequence"/>
</dbReference>
<proteinExistence type="predicted"/>
<protein>
    <submittedName>
        <fullName evidence="2">Uncharacterized protein</fullName>
    </submittedName>
</protein>
<keyword evidence="3" id="KW-1185">Reference proteome</keyword>
<accession>A0A0B1SQR0</accession>
<sequence length="60" mass="6846">MPEPPPREQPPPPPEQPEPVAVIGTAREPEEPVEDFFKCRDYTPAIFNELQSLFDLLKQS</sequence>
<organism evidence="2 3">
    <name type="scientific">Oesophagostomum dentatum</name>
    <name type="common">Nodular worm</name>
    <dbReference type="NCBI Taxonomy" id="61180"/>
    <lineage>
        <taxon>Eukaryota</taxon>
        <taxon>Metazoa</taxon>
        <taxon>Ecdysozoa</taxon>
        <taxon>Nematoda</taxon>
        <taxon>Chromadorea</taxon>
        <taxon>Rhabditida</taxon>
        <taxon>Rhabditina</taxon>
        <taxon>Rhabditomorpha</taxon>
        <taxon>Strongyloidea</taxon>
        <taxon>Strongylidae</taxon>
        <taxon>Oesophagostomum</taxon>
    </lineage>
</organism>
<gene>
    <name evidence="2" type="ORF">OESDEN_12934</name>
</gene>
<dbReference type="OrthoDB" id="5864219at2759"/>
<feature type="region of interest" description="Disordered" evidence="1">
    <location>
        <begin position="1"/>
        <end position="20"/>
    </location>
</feature>
<evidence type="ECO:0000313" key="2">
    <source>
        <dbReference type="EMBL" id="KHJ87294.1"/>
    </source>
</evidence>
<feature type="compositionally biased region" description="Pro residues" evidence="1">
    <location>
        <begin position="1"/>
        <end position="17"/>
    </location>
</feature>